<dbReference type="AlphaFoldDB" id="A0AA35JWT4"/>
<dbReference type="Proteomes" id="UP001178461">
    <property type="component" value="Chromosome 2"/>
</dbReference>
<keyword evidence="3" id="KW-1185">Reference proteome</keyword>
<protein>
    <submittedName>
        <fullName evidence="2">Uncharacterized protein</fullName>
    </submittedName>
</protein>
<evidence type="ECO:0000256" key="1">
    <source>
        <dbReference type="SAM" id="MobiDB-lite"/>
    </source>
</evidence>
<gene>
    <name evidence="2" type="ORF">PODLI_1B042257</name>
</gene>
<reference evidence="2" key="1">
    <citation type="submission" date="2022-12" db="EMBL/GenBank/DDBJ databases">
        <authorList>
            <person name="Alioto T."/>
            <person name="Alioto T."/>
            <person name="Gomez Garrido J."/>
        </authorList>
    </citation>
    <scope>NUCLEOTIDE SEQUENCE</scope>
</reference>
<proteinExistence type="predicted"/>
<name>A0AA35JWT4_9SAUR</name>
<evidence type="ECO:0000313" key="3">
    <source>
        <dbReference type="Proteomes" id="UP001178461"/>
    </source>
</evidence>
<organism evidence="2 3">
    <name type="scientific">Podarcis lilfordi</name>
    <name type="common">Lilford's wall lizard</name>
    <dbReference type="NCBI Taxonomy" id="74358"/>
    <lineage>
        <taxon>Eukaryota</taxon>
        <taxon>Metazoa</taxon>
        <taxon>Chordata</taxon>
        <taxon>Craniata</taxon>
        <taxon>Vertebrata</taxon>
        <taxon>Euteleostomi</taxon>
        <taxon>Lepidosauria</taxon>
        <taxon>Squamata</taxon>
        <taxon>Bifurcata</taxon>
        <taxon>Unidentata</taxon>
        <taxon>Episquamata</taxon>
        <taxon>Laterata</taxon>
        <taxon>Lacertibaenia</taxon>
        <taxon>Lacertidae</taxon>
        <taxon>Podarcis</taxon>
    </lineage>
</organism>
<sequence length="68" mass="7441">MASRGPPRRREPKPPAEEAPEARSPTDEAGAANLSPQRLRADISLIQNDAVDDTITANLHYLHQPDKS</sequence>
<evidence type="ECO:0000313" key="2">
    <source>
        <dbReference type="EMBL" id="CAI5766602.1"/>
    </source>
</evidence>
<feature type="region of interest" description="Disordered" evidence="1">
    <location>
        <begin position="1"/>
        <end position="36"/>
    </location>
</feature>
<feature type="compositionally biased region" description="Basic and acidic residues" evidence="1">
    <location>
        <begin position="8"/>
        <end position="26"/>
    </location>
</feature>
<accession>A0AA35JWT4</accession>
<dbReference type="EMBL" id="OX395127">
    <property type="protein sequence ID" value="CAI5766602.1"/>
    <property type="molecule type" value="Genomic_DNA"/>
</dbReference>